<dbReference type="PANTHER" id="PTHR35007">
    <property type="entry name" value="INTEGRAL MEMBRANE PROTEIN-RELATED"/>
    <property type="match status" value="1"/>
</dbReference>
<dbReference type="Pfam" id="PF13519">
    <property type="entry name" value="VWA_2"/>
    <property type="match status" value="1"/>
</dbReference>
<dbReference type="InterPro" id="IPR018076">
    <property type="entry name" value="T2SS_GspF_dom"/>
</dbReference>
<evidence type="ECO:0000256" key="1">
    <source>
        <dbReference type="ARBA" id="ARBA00004651"/>
    </source>
</evidence>
<feature type="transmembrane region" description="Helical" evidence="6">
    <location>
        <begin position="596"/>
        <end position="615"/>
    </location>
</feature>
<feature type="transmembrane region" description="Helical" evidence="6">
    <location>
        <begin position="627"/>
        <end position="647"/>
    </location>
</feature>
<dbReference type="PANTHER" id="PTHR35007:SF1">
    <property type="entry name" value="PILUS ASSEMBLY PROTEIN"/>
    <property type="match status" value="1"/>
</dbReference>
<evidence type="ECO:0000256" key="7">
    <source>
        <dbReference type="SAM" id="SignalP"/>
    </source>
</evidence>
<organism evidence="9 10">
    <name type="scientific">Nocardioides mesophilus</name>
    <dbReference type="NCBI Taxonomy" id="433659"/>
    <lineage>
        <taxon>Bacteria</taxon>
        <taxon>Bacillati</taxon>
        <taxon>Actinomycetota</taxon>
        <taxon>Actinomycetes</taxon>
        <taxon>Propionibacteriales</taxon>
        <taxon>Nocardioidaceae</taxon>
        <taxon>Nocardioides</taxon>
    </lineage>
</organism>
<evidence type="ECO:0000259" key="8">
    <source>
        <dbReference type="PROSITE" id="PS50234"/>
    </source>
</evidence>
<dbReference type="RefSeq" id="WP_187579002.1">
    <property type="nucleotide sequence ID" value="NZ_CP060713.1"/>
</dbReference>
<feature type="transmembrane region" description="Helical" evidence="6">
    <location>
        <begin position="428"/>
        <end position="446"/>
    </location>
</feature>
<dbReference type="InterPro" id="IPR002035">
    <property type="entry name" value="VWF_A"/>
</dbReference>
<evidence type="ECO:0000256" key="6">
    <source>
        <dbReference type="SAM" id="Phobius"/>
    </source>
</evidence>
<evidence type="ECO:0000256" key="2">
    <source>
        <dbReference type="ARBA" id="ARBA00022475"/>
    </source>
</evidence>
<dbReference type="EMBL" id="CP060713">
    <property type="protein sequence ID" value="QNN53160.1"/>
    <property type="molecule type" value="Genomic_DNA"/>
</dbReference>
<evidence type="ECO:0000256" key="3">
    <source>
        <dbReference type="ARBA" id="ARBA00022692"/>
    </source>
</evidence>
<keyword evidence="7" id="KW-0732">Signal</keyword>
<feature type="chain" id="PRO_5028979514" evidence="7">
    <location>
        <begin position="36"/>
        <end position="655"/>
    </location>
</feature>
<dbReference type="InterPro" id="IPR036465">
    <property type="entry name" value="vWFA_dom_sf"/>
</dbReference>
<keyword evidence="2" id="KW-1003">Cell membrane</keyword>
<evidence type="ECO:0000256" key="5">
    <source>
        <dbReference type="ARBA" id="ARBA00023136"/>
    </source>
</evidence>
<dbReference type="Pfam" id="PF00482">
    <property type="entry name" value="T2SSF"/>
    <property type="match status" value="1"/>
</dbReference>
<comment type="subcellular location">
    <subcellularLocation>
        <location evidence="1">Cell membrane</location>
        <topology evidence="1">Multi-pass membrane protein</topology>
    </subcellularLocation>
</comment>
<dbReference type="InterPro" id="IPR042094">
    <property type="entry name" value="T2SS_GspF_sf"/>
</dbReference>
<dbReference type="GO" id="GO:0005886">
    <property type="term" value="C:plasma membrane"/>
    <property type="evidence" value="ECO:0007669"/>
    <property type="project" value="UniProtKB-SubCell"/>
</dbReference>
<evidence type="ECO:0000313" key="9">
    <source>
        <dbReference type="EMBL" id="QNN53160.1"/>
    </source>
</evidence>
<evidence type="ECO:0000313" key="10">
    <source>
        <dbReference type="Proteomes" id="UP000515947"/>
    </source>
</evidence>
<dbReference type="PROSITE" id="PS50234">
    <property type="entry name" value="VWFA"/>
    <property type="match status" value="1"/>
</dbReference>
<keyword evidence="4 6" id="KW-1133">Transmembrane helix</keyword>
<dbReference type="KEGG" id="nmes:H9L09_01290"/>
<protein>
    <submittedName>
        <fullName evidence="9">Type II secretion system F family protein</fullName>
    </submittedName>
</protein>
<dbReference type="Gene3D" id="3.40.50.410">
    <property type="entry name" value="von Willebrand factor, type A domain"/>
    <property type="match status" value="1"/>
</dbReference>
<dbReference type="CDD" id="cd00198">
    <property type="entry name" value="vWFA"/>
    <property type="match status" value="1"/>
</dbReference>
<keyword evidence="5 6" id="KW-0472">Membrane</keyword>
<name>A0A7G9RC35_9ACTN</name>
<feature type="signal peptide" evidence="7">
    <location>
        <begin position="1"/>
        <end position="35"/>
    </location>
</feature>
<accession>A0A7G9RC35</accession>
<feature type="transmembrane region" description="Helical" evidence="6">
    <location>
        <begin position="333"/>
        <end position="356"/>
    </location>
</feature>
<dbReference type="SMART" id="SM00327">
    <property type="entry name" value="VWA"/>
    <property type="match status" value="1"/>
</dbReference>
<dbReference type="Gene3D" id="1.20.81.30">
    <property type="entry name" value="Type II secretion system (T2SS), domain F"/>
    <property type="match status" value="1"/>
</dbReference>
<evidence type="ECO:0000256" key="4">
    <source>
        <dbReference type="ARBA" id="ARBA00022989"/>
    </source>
</evidence>
<dbReference type="AlphaFoldDB" id="A0A7G9RC35"/>
<proteinExistence type="predicted"/>
<feature type="transmembrane region" description="Helical" evidence="6">
    <location>
        <begin position="452"/>
        <end position="471"/>
    </location>
</feature>
<reference evidence="9 10" key="1">
    <citation type="submission" date="2020-08" db="EMBL/GenBank/DDBJ databases">
        <title>Genome sequence of Nocardioides mesophilus KACC 16243T.</title>
        <authorList>
            <person name="Hyun D.-W."/>
            <person name="Bae J.-W."/>
        </authorList>
    </citation>
    <scope>NUCLEOTIDE SEQUENCE [LARGE SCALE GENOMIC DNA]</scope>
    <source>
        <strain evidence="9 10">KACC 16243</strain>
    </source>
</reference>
<sequence>MKTQKRRPPAARRRAARALAVLGLLPIVLTVPAMAAQGSIDHVEPGSDSFQVLYSLTGSDAEAAPDLSSLTVTLDGKPLTADAELASDAQTAVRRTAILAIDVSQSMRQNNKFEEAQNAAKVFLGSAPEDLYVGIVTFAGDVTVAQEPSLDRATSRTVLDGLTLSRQTRLYDGILEAVSTAGLEGSRSILVLSDGKDTSTTPIQQVTSAIKTAGIKVDVVALAQSADDTALLQQLSDAGSGTVISAEDPTALAAVFADEAKSLAKQLLISVAPPPGNTDNEGTLEISVEADGETYTDSAFVTVSAKKAPGPVKAKPTALVPVQAPRVIISHDAMLAGLVGASLAVLLLLLTVLGAFRGRKRESVEDRVAAYTQRGARRRAKSVPATPQGVTAQAVGVAEKALGSSGGLEEALGQKLEAAGLSLKPAEWLLAHAAIAFVVGVAALLLSSGNVFVMLGGIFVGLLVPWAYLSFKTGRRTKRFKAQLADTLQLMSGSLSAGLSLAQSVDTVVREGSDPISGEFRRAIVESRLGVEIEDALAGIADRMESKDFEWVVMAIRIQREVGGNLAELLNNVAATIREREYLERQVLALSAEGRLSVWILGGLPPGFMAYLLVSNPDYLHPLISTMIGYILLGVMGVLLTVGILWMKKLVKVDV</sequence>
<dbReference type="SUPFAM" id="SSF53300">
    <property type="entry name" value="vWA-like"/>
    <property type="match status" value="1"/>
</dbReference>
<keyword evidence="3 6" id="KW-0812">Transmembrane</keyword>
<gene>
    <name evidence="9" type="ORF">H9L09_01290</name>
</gene>
<keyword evidence="10" id="KW-1185">Reference proteome</keyword>
<feature type="domain" description="VWFA" evidence="8">
    <location>
        <begin position="96"/>
        <end position="260"/>
    </location>
</feature>
<dbReference type="Proteomes" id="UP000515947">
    <property type="component" value="Chromosome"/>
</dbReference>